<sequence length="131" mass="13792">MVPRAPKPKTLTCCGPSGSTRCGRGARCSALENVFTPPAVTIEELDAFLAVEDSDLLFFEPDADMTDRLESGPAGDATLAPLAENMVEDADKTLCYTQAASEMPVSVASALGIPDVLLSGDQPDFLGYYDS</sequence>
<protein>
    <submittedName>
        <fullName evidence="1">Uncharacterized protein</fullName>
    </submittedName>
</protein>
<organism evidence="1 2">
    <name type="scientific">Talaromyces rugulosus</name>
    <name type="common">Penicillium rugulosum</name>
    <dbReference type="NCBI Taxonomy" id="121627"/>
    <lineage>
        <taxon>Eukaryota</taxon>
        <taxon>Fungi</taxon>
        <taxon>Dikarya</taxon>
        <taxon>Ascomycota</taxon>
        <taxon>Pezizomycotina</taxon>
        <taxon>Eurotiomycetes</taxon>
        <taxon>Eurotiomycetidae</taxon>
        <taxon>Eurotiales</taxon>
        <taxon>Trichocomaceae</taxon>
        <taxon>Talaromyces</taxon>
        <taxon>Talaromyces sect. Islandici</taxon>
    </lineage>
</organism>
<dbReference type="Proteomes" id="UP000509510">
    <property type="component" value="Chromosome VI"/>
</dbReference>
<dbReference type="GeneID" id="55999480"/>
<proteinExistence type="predicted"/>
<keyword evidence="2" id="KW-1185">Reference proteome</keyword>
<name>A0A7H8RFK3_TALRU</name>
<reference evidence="2" key="1">
    <citation type="submission" date="2020-06" db="EMBL/GenBank/DDBJ databases">
        <title>A chromosome-scale genome assembly of Talaromyces rugulosus W13939.</title>
        <authorList>
            <person name="Wang B."/>
            <person name="Guo L."/>
            <person name="Ye K."/>
            <person name="Wang L."/>
        </authorList>
    </citation>
    <scope>NUCLEOTIDE SEQUENCE [LARGE SCALE GENOMIC DNA]</scope>
    <source>
        <strain evidence="2">W13939</strain>
    </source>
</reference>
<gene>
    <name evidence="1" type="ORF">TRUGW13939_12004</name>
</gene>
<dbReference type="EMBL" id="CP055903">
    <property type="protein sequence ID" value="QKX64828.1"/>
    <property type="molecule type" value="Genomic_DNA"/>
</dbReference>
<dbReference type="KEGG" id="trg:TRUGW13939_12004"/>
<evidence type="ECO:0000313" key="1">
    <source>
        <dbReference type="EMBL" id="QKX64828.1"/>
    </source>
</evidence>
<dbReference type="AlphaFoldDB" id="A0A7H8RFK3"/>
<dbReference type="RefSeq" id="XP_035351001.1">
    <property type="nucleotide sequence ID" value="XM_035495108.1"/>
</dbReference>
<accession>A0A7H8RFK3</accession>
<evidence type="ECO:0000313" key="2">
    <source>
        <dbReference type="Proteomes" id="UP000509510"/>
    </source>
</evidence>